<dbReference type="InterPro" id="IPR003615">
    <property type="entry name" value="HNH_nuc"/>
</dbReference>
<evidence type="ECO:0008006" key="6">
    <source>
        <dbReference type="Google" id="ProtNLM"/>
    </source>
</evidence>
<organism evidence="4 5">
    <name type="scientific">Estrella lausannensis</name>
    <dbReference type="NCBI Taxonomy" id="483423"/>
    <lineage>
        <taxon>Bacteria</taxon>
        <taxon>Pseudomonadati</taxon>
        <taxon>Chlamydiota</taxon>
        <taxon>Chlamydiia</taxon>
        <taxon>Parachlamydiales</taxon>
        <taxon>Candidatus Criblamydiaceae</taxon>
        <taxon>Estrella</taxon>
    </lineage>
</organism>
<dbReference type="EMBL" id="CWGJ01000011">
    <property type="protein sequence ID" value="CRX38202.1"/>
    <property type="molecule type" value="Genomic_DNA"/>
</dbReference>
<reference evidence="5" key="1">
    <citation type="submission" date="2015-06" db="EMBL/GenBank/DDBJ databases">
        <authorList>
            <person name="Bertelli C."/>
        </authorList>
    </citation>
    <scope>NUCLEOTIDE SEQUENCE [LARGE SCALE GENOMIC DNA]</scope>
    <source>
        <strain evidence="5">CRIB-30</strain>
    </source>
</reference>
<evidence type="ECO:0000313" key="4">
    <source>
        <dbReference type="EMBL" id="CRX38202.1"/>
    </source>
</evidence>
<dbReference type="AlphaFoldDB" id="A0A0H5DP90"/>
<dbReference type="Proteomes" id="UP000220251">
    <property type="component" value="Unassembled WGS sequence"/>
</dbReference>
<evidence type="ECO:0000259" key="2">
    <source>
        <dbReference type="Pfam" id="PF13391"/>
    </source>
</evidence>
<proteinExistence type="predicted"/>
<gene>
    <name evidence="4" type="ORF">ELAC_0853</name>
</gene>
<dbReference type="OrthoDB" id="123556at2"/>
<feature type="region of interest" description="Disordered" evidence="1">
    <location>
        <begin position="1"/>
        <end position="21"/>
    </location>
</feature>
<feature type="domain" description="SMODS-associated and fused to various effectors" evidence="3">
    <location>
        <begin position="201"/>
        <end position="387"/>
    </location>
</feature>
<feature type="compositionally biased region" description="Basic residues" evidence="1">
    <location>
        <begin position="1"/>
        <end position="10"/>
    </location>
</feature>
<dbReference type="Pfam" id="PF18145">
    <property type="entry name" value="SAVED"/>
    <property type="match status" value="1"/>
</dbReference>
<evidence type="ECO:0000256" key="1">
    <source>
        <dbReference type="SAM" id="MobiDB-lite"/>
    </source>
</evidence>
<name>A0A0H5DP90_9BACT</name>
<feature type="domain" description="HNH nuclease" evidence="2">
    <location>
        <begin position="41"/>
        <end position="105"/>
    </location>
</feature>
<accession>A0A0H5DP90</accession>
<dbReference type="CDD" id="cd00085">
    <property type="entry name" value="HNHc"/>
    <property type="match status" value="1"/>
</dbReference>
<dbReference type="Gene3D" id="1.10.30.50">
    <property type="match status" value="1"/>
</dbReference>
<evidence type="ECO:0000259" key="3">
    <source>
        <dbReference type="Pfam" id="PF18145"/>
    </source>
</evidence>
<protein>
    <recommendedName>
        <fullName evidence="6">SMODS-associated and fused to various effectors domain-containing protein</fullName>
    </recommendedName>
</protein>
<dbReference type="InterPro" id="IPR040836">
    <property type="entry name" value="SAVED"/>
</dbReference>
<keyword evidence="5" id="KW-1185">Reference proteome</keyword>
<dbReference type="RefSeq" id="WP_098038051.1">
    <property type="nucleotide sequence ID" value="NZ_CWGJ01000011.1"/>
</dbReference>
<dbReference type="Pfam" id="PF13391">
    <property type="entry name" value="HNH_2"/>
    <property type="match status" value="1"/>
</dbReference>
<sequence>MTRTKAKGIAKKSSSNSPIKQVRKVHSSARIQLFVKAGGRCQFCNNDVMSHHLTQMPGTFGDIAHIVAFKEKGPRGNDLNRPKDINAITNLMLLCLDCHKLIDDFPLNYPRSTLEAIKEEHETRIKTSTEICPEKRSAVLIFTSPIRGQEVSIRNDHIRQAMYPYYPVSSKCTQIDLTSLKGQKETPNFLSLAKTQIKRAVDSLFDVGGEAEKCMHLSVFGIGPMIQLMILGSTLSNKVPACFYQRHRDTEDWTWKNEGQPAKYKLSKIQTGDVKDLVALILSLSGTIPIANLPTLYKENASIYEIKLDEQIPNPMFLRQYADLEAFRSIYIETLRVIADAHGLQKTISVFPAVPAPIAILCGRERLPKVDPKLRVYDFDHTNKGFKFQGIIGD</sequence>
<dbReference type="NCBIfam" id="NF033611">
    <property type="entry name" value="SAVED"/>
    <property type="match status" value="1"/>
</dbReference>
<evidence type="ECO:0000313" key="5">
    <source>
        <dbReference type="Proteomes" id="UP000220251"/>
    </source>
</evidence>